<sequence>MSSDDYNYFIKKNEEWKNTNGKLNRLLDNLERKAGYVERDLLDVQTNTIKCESSRNIAGYKKFEQLGRSFNQTSESLQKVKDAMADKIYDKNK</sequence>
<organism evidence="1 2">
    <name type="scientific">Strongyloides papillosus</name>
    <name type="common">Intestinal threadworm</name>
    <dbReference type="NCBI Taxonomy" id="174720"/>
    <lineage>
        <taxon>Eukaryota</taxon>
        <taxon>Metazoa</taxon>
        <taxon>Ecdysozoa</taxon>
        <taxon>Nematoda</taxon>
        <taxon>Chromadorea</taxon>
        <taxon>Rhabditida</taxon>
        <taxon>Tylenchina</taxon>
        <taxon>Panagrolaimomorpha</taxon>
        <taxon>Strongyloidoidea</taxon>
        <taxon>Strongyloididae</taxon>
        <taxon>Strongyloides</taxon>
    </lineage>
</organism>
<accession>A0A0N5C6Y2</accession>
<keyword evidence="1" id="KW-1185">Reference proteome</keyword>
<name>A0A0N5C6Y2_STREA</name>
<dbReference type="AlphaFoldDB" id="A0A0N5C6Y2"/>
<evidence type="ECO:0000313" key="1">
    <source>
        <dbReference type="Proteomes" id="UP000046392"/>
    </source>
</evidence>
<proteinExistence type="predicted"/>
<dbReference type="Proteomes" id="UP000046392">
    <property type="component" value="Unplaced"/>
</dbReference>
<dbReference type="WBParaSite" id="SPAL_0001369700.1">
    <property type="protein sequence ID" value="SPAL_0001369700.1"/>
    <property type="gene ID" value="SPAL_0001369700"/>
</dbReference>
<reference evidence="2" key="1">
    <citation type="submission" date="2017-02" db="UniProtKB">
        <authorList>
            <consortium name="WormBaseParasite"/>
        </authorList>
    </citation>
    <scope>IDENTIFICATION</scope>
</reference>
<protein>
    <submittedName>
        <fullName evidence="2">Conserved domain protein</fullName>
    </submittedName>
</protein>
<evidence type="ECO:0000313" key="2">
    <source>
        <dbReference type="WBParaSite" id="SPAL_0001369700.1"/>
    </source>
</evidence>